<sequence length="62" mass="7137">MMAPISMMRLALLEKELRLLSKAMNLLDCYARMIRLLKLSEKSARVGCVAWGWDRLLVKSLV</sequence>
<dbReference type="EMBL" id="SDMP01000019">
    <property type="protein sequence ID" value="RYQ90587.1"/>
    <property type="molecule type" value="Genomic_DNA"/>
</dbReference>
<gene>
    <name evidence="1" type="ORF">Ahy_B09g096640</name>
</gene>
<protein>
    <submittedName>
        <fullName evidence="1">Uncharacterized protein</fullName>
    </submittedName>
</protein>
<comment type="caution">
    <text evidence="1">The sequence shown here is derived from an EMBL/GenBank/DDBJ whole genome shotgun (WGS) entry which is preliminary data.</text>
</comment>
<evidence type="ECO:0000313" key="1">
    <source>
        <dbReference type="EMBL" id="RYQ90587.1"/>
    </source>
</evidence>
<evidence type="ECO:0000313" key="2">
    <source>
        <dbReference type="Proteomes" id="UP000289738"/>
    </source>
</evidence>
<dbReference type="AlphaFoldDB" id="A0A444XLL2"/>
<accession>A0A444XLL2</accession>
<proteinExistence type="predicted"/>
<reference evidence="1 2" key="1">
    <citation type="submission" date="2019-01" db="EMBL/GenBank/DDBJ databases">
        <title>Sequencing of cultivated peanut Arachis hypogaea provides insights into genome evolution and oil improvement.</title>
        <authorList>
            <person name="Chen X."/>
        </authorList>
    </citation>
    <scope>NUCLEOTIDE SEQUENCE [LARGE SCALE GENOMIC DNA]</scope>
    <source>
        <strain evidence="2">cv. Fuhuasheng</strain>
        <tissue evidence="1">Leaves</tissue>
    </source>
</reference>
<name>A0A444XLL2_ARAHY</name>
<keyword evidence="2" id="KW-1185">Reference proteome</keyword>
<dbReference type="Proteomes" id="UP000289738">
    <property type="component" value="Chromosome B09"/>
</dbReference>
<organism evidence="1 2">
    <name type="scientific">Arachis hypogaea</name>
    <name type="common">Peanut</name>
    <dbReference type="NCBI Taxonomy" id="3818"/>
    <lineage>
        <taxon>Eukaryota</taxon>
        <taxon>Viridiplantae</taxon>
        <taxon>Streptophyta</taxon>
        <taxon>Embryophyta</taxon>
        <taxon>Tracheophyta</taxon>
        <taxon>Spermatophyta</taxon>
        <taxon>Magnoliopsida</taxon>
        <taxon>eudicotyledons</taxon>
        <taxon>Gunneridae</taxon>
        <taxon>Pentapetalae</taxon>
        <taxon>rosids</taxon>
        <taxon>fabids</taxon>
        <taxon>Fabales</taxon>
        <taxon>Fabaceae</taxon>
        <taxon>Papilionoideae</taxon>
        <taxon>50 kb inversion clade</taxon>
        <taxon>dalbergioids sensu lato</taxon>
        <taxon>Dalbergieae</taxon>
        <taxon>Pterocarpus clade</taxon>
        <taxon>Arachis</taxon>
    </lineage>
</organism>